<proteinExistence type="predicted"/>
<sequence>MHLDKIEIDLSSEEQQILKEIEALQSKMNDVDPKKLNGQLMDAIQRKAIETITMALGVSDILENTGHTKAIKFKQEFENKKQWDNTPLTERSHKYKPKYTSGDEFEKLLNQEIPKYNRKDYVGKGNGLSQAETQREKWLASQEDGGVHDALTGKFIANGETDKKSKAYEWDHFKSAHEVHNDPVLSLLSLEEKRNFLNSDENLVPILGKLNNHKRAVTLSNLPKWLNAPSKEDPNKTNKEFFQIDEKRINDALEKSNRKENDILKNKTIVYSLGTQSKIAVSNAAKSGAKAAIGKLLSITVIEVINECKSEEDVDFTTKAKNITSRIKVKANDILRSFKDHSINSFLSTFVDALLNSVFKIAKNIFKFVKTAFMSIIKAVKILFSNDYTWEERLNEAMKIMGATVATLIGLALDEIIEKALITYLPFTAPFAGFISPVLSGLIVGISSVLILQGFQKYQSQIAFKKLVGQEADELTRLSKVNMAQAGVSDFKTTQAVGVSITVFQGVLPIISSCKNQINESIRDLSEMKSEFILKANRIDNSQDEADYLLNQLTSL</sequence>
<keyword evidence="1" id="KW-0812">Transmembrane</keyword>
<dbReference type="EMBL" id="SDDZ01000002">
    <property type="protein sequence ID" value="RXJ51107.1"/>
    <property type="molecule type" value="Genomic_DNA"/>
</dbReference>
<dbReference type="Proteomes" id="UP000289792">
    <property type="component" value="Unassembled WGS sequence"/>
</dbReference>
<gene>
    <name evidence="2" type="ORF">ESZ48_04315</name>
</gene>
<evidence type="ECO:0000313" key="2">
    <source>
        <dbReference type="EMBL" id="RXJ51107.1"/>
    </source>
</evidence>
<organism evidence="2 3">
    <name type="scientific">Gelidibacter gilvus</name>
    <dbReference type="NCBI Taxonomy" id="59602"/>
    <lineage>
        <taxon>Bacteria</taxon>
        <taxon>Pseudomonadati</taxon>
        <taxon>Bacteroidota</taxon>
        <taxon>Flavobacteriia</taxon>
        <taxon>Flavobacteriales</taxon>
        <taxon>Flavobacteriaceae</taxon>
        <taxon>Gelidibacter</taxon>
    </lineage>
</organism>
<protein>
    <submittedName>
        <fullName evidence="2">Uncharacterized protein</fullName>
    </submittedName>
</protein>
<comment type="caution">
    <text evidence="2">The sequence shown here is derived from an EMBL/GenBank/DDBJ whole genome shotgun (WGS) entry which is preliminary data.</text>
</comment>
<reference evidence="2 3" key="1">
    <citation type="submission" date="2019-01" db="EMBL/GenBank/DDBJ databases">
        <title>Genome sequence of the Antarctic species Gelidibacter gilvus ACAM 158(T).</title>
        <authorList>
            <person name="Bowman J.P."/>
        </authorList>
    </citation>
    <scope>NUCLEOTIDE SEQUENCE [LARGE SCALE GENOMIC DNA]</scope>
    <source>
        <strain evidence="2 3">IC158</strain>
    </source>
</reference>
<evidence type="ECO:0000313" key="3">
    <source>
        <dbReference type="Proteomes" id="UP000289792"/>
    </source>
</evidence>
<keyword evidence="1" id="KW-0472">Membrane</keyword>
<name>A0A4Q0XKF4_9FLAO</name>
<accession>A0A4Q0XKF4</accession>
<feature type="transmembrane region" description="Helical" evidence="1">
    <location>
        <begin position="431"/>
        <end position="452"/>
    </location>
</feature>
<evidence type="ECO:0000256" key="1">
    <source>
        <dbReference type="SAM" id="Phobius"/>
    </source>
</evidence>
<dbReference type="RefSeq" id="WP_129016103.1">
    <property type="nucleotide sequence ID" value="NZ_SDDZ01000002.1"/>
</dbReference>
<dbReference type="AlphaFoldDB" id="A0A4Q0XKF4"/>
<dbReference type="OrthoDB" id="1405857at2"/>
<keyword evidence="3" id="KW-1185">Reference proteome</keyword>
<keyword evidence="1" id="KW-1133">Transmembrane helix</keyword>